<dbReference type="InterPro" id="IPR000550">
    <property type="entry name" value="Hppk"/>
</dbReference>
<dbReference type="SUPFAM" id="SSF55083">
    <property type="entry name" value="6-hydroxymethyl-7,8-dihydropterin pyrophosphokinase, HPPK"/>
    <property type="match status" value="1"/>
</dbReference>
<comment type="similarity">
    <text evidence="2">Belongs to the HPPK family.</text>
</comment>
<dbReference type="EC" id="2.7.6.3" evidence="3"/>
<dbReference type="Proteomes" id="UP001521209">
    <property type="component" value="Unassembled WGS sequence"/>
</dbReference>
<evidence type="ECO:0000256" key="12">
    <source>
        <dbReference type="ARBA" id="ARBA00033413"/>
    </source>
</evidence>
<dbReference type="InterPro" id="IPR035907">
    <property type="entry name" value="Hppk_sf"/>
</dbReference>
<gene>
    <name evidence="14" type="primary">folK</name>
    <name evidence="14" type="ORF">L2A60_09250</name>
</gene>
<dbReference type="GO" id="GO:0003848">
    <property type="term" value="F:2-amino-4-hydroxy-6-hydroxymethyldihydropteridine diphosphokinase activity"/>
    <property type="evidence" value="ECO:0007669"/>
    <property type="project" value="UniProtKB-EC"/>
</dbReference>
<organism evidence="14 15">
    <name type="scientific">Acidiphilium iwatense</name>
    <dbReference type="NCBI Taxonomy" id="768198"/>
    <lineage>
        <taxon>Bacteria</taxon>
        <taxon>Pseudomonadati</taxon>
        <taxon>Pseudomonadota</taxon>
        <taxon>Alphaproteobacteria</taxon>
        <taxon>Acetobacterales</taxon>
        <taxon>Acidocellaceae</taxon>
        <taxon>Acidiphilium</taxon>
    </lineage>
</organism>
<evidence type="ECO:0000313" key="15">
    <source>
        <dbReference type="Proteomes" id="UP001521209"/>
    </source>
</evidence>
<sequence length="171" mass="18370">MILIAIGANLPGPDGASPRDTCIRALEAVRALPGLEFRAVSPWYRTTPVPRDASQPDFCNGVARFDVARFAGVAEPEALLAALHRIEAEFGRERSVPNAARTLDLDLIDLNGLVRDAPPPILPHPRAHLRAFVLRPLLDVAPDWVHPRSGAAGMSLLDTVPGGSDAPIGRW</sequence>
<evidence type="ECO:0000256" key="3">
    <source>
        <dbReference type="ARBA" id="ARBA00013253"/>
    </source>
</evidence>
<dbReference type="Pfam" id="PF01288">
    <property type="entry name" value="HPPK"/>
    <property type="match status" value="1"/>
</dbReference>
<keyword evidence="7" id="KW-0418">Kinase</keyword>
<dbReference type="PANTHER" id="PTHR43071">
    <property type="entry name" value="2-AMINO-4-HYDROXY-6-HYDROXYMETHYLDIHYDROPTERIDINE PYROPHOSPHOKINASE"/>
    <property type="match status" value="1"/>
</dbReference>
<evidence type="ECO:0000256" key="1">
    <source>
        <dbReference type="ARBA" id="ARBA00005051"/>
    </source>
</evidence>
<dbReference type="PANTHER" id="PTHR43071:SF1">
    <property type="entry name" value="2-AMINO-4-HYDROXY-6-HYDROXYMETHYLDIHYDROPTERIDINE PYROPHOSPHOKINASE"/>
    <property type="match status" value="1"/>
</dbReference>
<evidence type="ECO:0000256" key="5">
    <source>
        <dbReference type="ARBA" id="ARBA00022679"/>
    </source>
</evidence>
<evidence type="ECO:0000256" key="8">
    <source>
        <dbReference type="ARBA" id="ARBA00022840"/>
    </source>
</evidence>
<dbReference type="NCBIfam" id="TIGR01498">
    <property type="entry name" value="folK"/>
    <property type="match status" value="1"/>
</dbReference>
<evidence type="ECO:0000256" key="10">
    <source>
        <dbReference type="ARBA" id="ARBA00029409"/>
    </source>
</evidence>
<name>A0ABS9DXE6_9PROT</name>
<comment type="function">
    <text evidence="10">Catalyzes the transfer of pyrophosphate from adenosine triphosphate (ATP) to 6-hydroxymethyl-7,8-dihydropterin, an enzymatic step in folate biosynthesis pathway.</text>
</comment>
<dbReference type="EMBL" id="JAKGBZ010000014">
    <property type="protein sequence ID" value="MCF3946865.1"/>
    <property type="molecule type" value="Genomic_DNA"/>
</dbReference>
<comment type="caution">
    <text evidence="14">The sequence shown here is derived from an EMBL/GenBank/DDBJ whole genome shotgun (WGS) entry which is preliminary data.</text>
</comment>
<keyword evidence="6" id="KW-0547">Nucleotide-binding</keyword>
<evidence type="ECO:0000256" key="9">
    <source>
        <dbReference type="ARBA" id="ARBA00022909"/>
    </source>
</evidence>
<comment type="pathway">
    <text evidence="1">Cofactor biosynthesis; tetrahydrofolate biosynthesis; 2-amino-4-hydroxy-6-hydroxymethyl-7,8-dihydropteridine diphosphate from 7,8-dihydroneopterin triphosphate: step 4/4.</text>
</comment>
<evidence type="ECO:0000313" key="14">
    <source>
        <dbReference type="EMBL" id="MCF3946865.1"/>
    </source>
</evidence>
<evidence type="ECO:0000256" key="6">
    <source>
        <dbReference type="ARBA" id="ARBA00022741"/>
    </source>
</evidence>
<dbReference type="RefSeq" id="WP_235704095.1">
    <property type="nucleotide sequence ID" value="NZ_JAKGBZ010000014.1"/>
</dbReference>
<feature type="domain" description="7,8-dihydro-6-hydroxymethylpterin-pyrophosphokinase" evidence="13">
    <location>
        <begin position="4"/>
        <end position="142"/>
    </location>
</feature>
<evidence type="ECO:0000256" key="11">
    <source>
        <dbReference type="ARBA" id="ARBA00029766"/>
    </source>
</evidence>
<dbReference type="Gene3D" id="3.30.70.560">
    <property type="entry name" value="7,8-Dihydro-6-hydroxymethylpterin-pyrophosphokinase HPPK"/>
    <property type="match status" value="1"/>
</dbReference>
<protein>
    <recommendedName>
        <fullName evidence="4">2-amino-4-hydroxy-6-hydroxymethyldihydropteridine pyrophosphokinase</fullName>
        <ecNumber evidence="3">2.7.6.3</ecNumber>
    </recommendedName>
    <alternativeName>
        <fullName evidence="11">6-hydroxymethyl-7,8-dihydropterin pyrophosphokinase</fullName>
    </alternativeName>
    <alternativeName>
        <fullName evidence="12">7,8-dihydro-6-hydroxymethylpterin-pyrophosphokinase</fullName>
    </alternativeName>
</protein>
<keyword evidence="8" id="KW-0067">ATP-binding</keyword>
<keyword evidence="15" id="KW-1185">Reference proteome</keyword>
<dbReference type="CDD" id="cd00483">
    <property type="entry name" value="HPPK"/>
    <property type="match status" value="1"/>
</dbReference>
<evidence type="ECO:0000256" key="7">
    <source>
        <dbReference type="ARBA" id="ARBA00022777"/>
    </source>
</evidence>
<evidence type="ECO:0000256" key="4">
    <source>
        <dbReference type="ARBA" id="ARBA00016218"/>
    </source>
</evidence>
<accession>A0ABS9DXE6</accession>
<reference evidence="14 15" key="1">
    <citation type="submission" date="2022-01" db="EMBL/GenBank/DDBJ databases">
        <authorList>
            <person name="Won M."/>
            <person name="Kim S.-J."/>
            <person name="Kwon S.-W."/>
        </authorList>
    </citation>
    <scope>NUCLEOTIDE SEQUENCE [LARGE SCALE GENOMIC DNA]</scope>
    <source>
        <strain evidence="14 15">KCTC 23505</strain>
    </source>
</reference>
<keyword evidence="5 14" id="KW-0808">Transferase</keyword>
<proteinExistence type="inferred from homology"/>
<evidence type="ECO:0000259" key="13">
    <source>
        <dbReference type="Pfam" id="PF01288"/>
    </source>
</evidence>
<evidence type="ECO:0000256" key="2">
    <source>
        <dbReference type="ARBA" id="ARBA00005810"/>
    </source>
</evidence>
<keyword evidence="9" id="KW-0289">Folate biosynthesis</keyword>